<dbReference type="Proteomes" id="UP000732527">
    <property type="component" value="Unassembled WGS sequence"/>
</dbReference>
<evidence type="ECO:0000313" key="23">
    <source>
        <dbReference type="Proteomes" id="UP000094691"/>
    </source>
</evidence>
<dbReference type="InterPro" id="IPR003691">
    <property type="entry name" value="FluC"/>
</dbReference>
<dbReference type="EMBL" id="NIBB01000001">
    <property type="protein sequence ID" value="PAB53898.1"/>
    <property type="molecule type" value="Genomic_DNA"/>
</dbReference>
<dbReference type="STRING" id="33959.BBP16_03110"/>
<reference evidence="16 29" key="8">
    <citation type="submission" date="2019-11" db="EMBL/GenBank/DDBJ databases">
        <title>Gastrointestinal microbiota of Peromyscus leucopus.</title>
        <authorList>
            <person name="Milovic A."/>
            <person name="Bassam K."/>
            <person name="Barbour A.G."/>
        </authorList>
    </citation>
    <scope>NUCLEOTIDE SEQUENCE [LARGE SCALE GENOMIC DNA]</scope>
    <source>
        <strain evidence="16 29">LL8</strain>
    </source>
</reference>
<evidence type="ECO:0000313" key="25">
    <source>
        <dbReference type="Proteomes" id="UP000216008"/>
    </source>
</evidence>
<proteinExistence type="inferred from homology"/>
<evidence type="ECO:0000313" key="20">
    <source>
        <dbReference type="EMBL" id="QIA87859.1"/>
    </source>
</evidence>
<evidence type="ECO:0000313" key="22">
    <source>
        <dbReference type="Proteomes" id="UP000070346"/>
    </source>
</evidence>
<keyword evidence="10" id="KW-0406">Ion transport</keyword>
<dbReference type="HAMAP" id="MF_00454">
    <property type="entry name" value="FluC"/>
    <property type="match status" value="1"/>
</dbReference>
<evidence type="ECO:0000256" key="10">
    <source>
        <dbReference type="HAMAP-Rule" id="MF_00454"/>
    </source>
</evidence>
<feature type="transmembrane region" description="Helical" evidence="10">
    <location>
        <begin position="35"/>
        <end position="53"/>
    </location>
</feature>
<evidence type="ECO:0000313" key="28">
    <source>
        <dbReference type="Proteomes" id="UP000464749"/>
    </source>
</evidence>
<keyword evidence="10" id="KW-0915">Sodium</keyword>
<dbReference type="EMBL" id="LSNG01000036">
    <property type="protein sequence ID" value="KXN75506.1"/>
    <property type="molecule type" value="Genomic_DNA"/>
</dbReference>
<evidence type="ECO:0000313" key="24">
    <source>
        <dbReference type="Proteomes" id="UP000215693"/>
    </source>
</evidence>
<dbReference type="EMBL" id="DYYQ01000034">
    <property type="protein sequence ID" value="HJE49485.1"/>
    <property type="molecule type" value="Genomic_DNA"/>
</dbReference>
<feature type="transmembrane region" description="Helical" evidence="10">
    <location>
        <begin position="98"/>
        <end position="118"/>
    </location>
</feature>
<evidence type="ECO:0000256" key="9">
    <source>
        <dbReference type="ARBA" id="ARBA00049940"/>
    </source>
</evidence>
<dbReference type="Proteomes" id="UP000283758">
    <property type="component" value="Chromosome"/>
</dbReference>
<evidence type="ECO:0000313" key="27">
    <source>
        <dbReference type="Proteomes" id="UP000283758"/>
    </source>
</evidence>
<evidence type="ECO:0000256" key="5">
    <source>
        <dbReference type="ARBA" id="ARBA00023136"/>
    </source>
</evidence>
<dbReference type="EMBL" id="CP032680">
    <property type="protein sequence ID" value="AZZ67873.1"/>
    <property type="molecule type" value="Genomic_DNA"/>
</dbReference>
<sequence>MNRRLKNYLSVGIFAFFGGGLRAYLNLIWSQTGTLTANIIGCFLLAFFTYFFVEYREGRDWLVTGLSTGFVGSFTTFSSFNLDTLKQLESGMNSQATIYFFSSIFIGFLFAYLGMLVGKRTGRKLAEKA</sequence>
<dbReference type="Proteomes" id="UP000488295">
    <property type="component" value="Unassembled WGS sequence"/>
</dbReference>
<dbReference type="EMBL" id="NGOH01000055">
    <property type="protein sequence ID" value="OYS12790.1"/>
    <property type="molecule type" value="Genomic_DNA"/>
</dbReference>
<comment type="activity regulation">
    <text evidence="10">Na(+) is not transported, but it plays an essential structural role and its presence is essential for fluoride channel function.</text>
</comment>
<evidence type="ECO:0000313" key="31">
    <source>
        <dbReference type="Proteomes" id="UP000732527"/>
    </source>
</evidence>
<dbReference type="Proteomes" id="UP000510788">
    <property type="component" value="Chromosome"/>
</dbReference>
<evidence type="ECO:0000313" key="12">
    <source>
        <dbReference type="EMBL" id="AZZ67873.1"/>
    </source>
</evidence>
<evidence type="ECO:0000313" key="17">
    <source>
        <dbReference type="EMBL" id="OYS12790.1"/>
    </source>
</evidence>
<comment type="subcellular location">
    <subcellularLocation>
        <location evidence="1 10">Cell membrane</location>
        <topology evidence="1 10">Multi-pass membrane protein</topology>
    </subcellularLocation>
</comment>
<dbReference type="EMBL" id="WKKC01000012">
    <property type="protein sequence ID" value="MTE03023.1"/>
    <property type="molecule type" value="Genomic_DNA"/>
</dbReference>
<dbReference type="OMA" id="FYGTFWG"/>
<evidence type="ECO:0000256" key="6">
    <source>
        <dbReference type="ARBA" id="ARBA00023303"/>
    </source>
</evidence>
<reference evidence="14 22" key="1">
    <citation type="submission" date="2016-02" db="EMBL/GenBank/DDBJ databases">
        <title>Complete Genome Sequences of Lactobacillus johnsonii Strain W1.</title>
        <authorList>
            <person name="Sun Y."/>
            <person name="Wu X."/>
        </authorList>
    </citation>
    <scope>NUCLEOTIDE SEQUENCE [LARGE SCALE GENOMIC DNA]</scope>
    <source>
        <strain evidence="14 22">W1</strain>
    </source>
</reference>
<dbReference type="GO" id="GO:0062054">
    <property type="term" value="F:fluoride channel activity"/>
    <property type="evidence" value="ECO:0007669"/>
    <property type="project" value="UniProtKB-UniRule"/>
</dbReference>
<keyword evidence="2 10" id="KW-1003">Cell membrane</keyword>
<gene>
    <name evidence="10" type="primary">fluC</name>
    <name evidence="10" type="synonym">crcB</name>
    <name evidence="18" type="ORF">A3P64_00560</name>
    <name evidence="19" type="ORF">A3Q24_03825</name>
    <name evidence="14" type="ORF">AYJ53_05815</name>
    <name evidence="11" type="ORF">BBP16_03110</name>
    <name evidence="17" type="ORF">CBF50_05910</name>
    <name evidence="12" type="ORF">D7321_07095</name>
    <name evidence="20" type="ORF">FEE39_05875</name>
    <name evidence="16" type="ORF">GJU95_04460</name>
    <name evidence="21" type="ORF">GTO82_06420</name>
    <name evidence="13" type="ORF">K8V69_04825</name>
    <name evidence="15" type="ORF">NSA17_00220</name>
</gene>
<evidence type="ECO:0000313" key="30">
    <source>
        <dbReference type="Proteomes" id="UP000510788"/>
    </source>
</evidence>
<evidence type="ECO:0000313" key="19">
    <source>
        <dbReference type="EMBL" id="PAB55710.1"/>
    </source>
</evidence>
<reference evidence="17 24" key="3">
    <citation type="submission" date="2017-04" db="EMBL/GenBank/DDBJ databases">
        <authorList>
            <person name="Lin X.B."/>
            <person name="Stothard P."/>
            <person name="Tasseva G."/>
            <person name="Walter J."/>
        </authorList>
    </citation>
    <scope>NUCLEOTIDE SEQUENCE [LARGE SCALE GENOMIC DNA]</scope>
    <source>
        <strain evidence="17 24">117c</strain>
    </source>
</reference>
<dbReference type="SMR" id="A0A137PKI4"/>
<dbReference type="Proteomes" id="UP000215693">
    <property type="component" value="Unassembled WGS sequence"/>
</dbReference>
<evidence type="ECO:0000256" key="1">
    <source>
        <dbReference type="ARBA" id="ARBA00004651"/>
    </source>
</evidence>
<evidence type="ECO:0000256" key="3">
    <source>
        <dbReference type="ARBA" id="ARBA00022692"/>
    </source>
</evidence>
<name>A0A137PKI4_LACJH</name>
<dbReference type="GO" id="GO:0140114">
    <property type="term" value="P:cellular detoxification of fluoride"/>
    <property type="evidence" value="ECO:0007669"/>
    <property type="project" value="UniProtKB-UniRule"/>
</dbReference>
<evidence type="ECO:0000313" key="16">
    <source>
        <dbReference type="EMBL" id="MTE03023.1"/>
    </source>
</evidence>
<reference evidence="21 30" key="9">
    <citation type="submission" date="2020-01" db="EMBL/GenBank/DDBJ databases">
        <title>Complete and circular genome sequences of six lactobacillus isolates from horses.</title>
        <authorList>
            <person name="Hassan H.M."/>
        </authorList>
    </citation>
    <scope>NUCLEOTIDE SEQUENCE [LARGE SCALE GENOMIC DNA]</scope>
    <source>
        <strain evidence="21 30">3DG</strain>
    </source>
</reference>
<keyword evidence="10" id="KW-0813">Transport</keyword>
<evidence type="ECO:0000256" key="4">
    <source>
        <dbReference type="ARBA" id="ARBA00022989"/>
    </source>
</evidence>
<evidence type="ECO:0000313" key="15">
    <source>
        <dbReference type="EMBL" id="MCR1913849.1"/>
    </source>
</evidence>
<evidence type="ECO:0000313" key="14">
    <source>
        <dbReference type="EMBL" id="KXN75506.1"/>
    </source>
</evidence>
<dbReference type="EMBL" id="CP040854">
    <property type="protein sequence ID" value="QIA87859.1"/>
    <property type="molecule type" value="Genomic_DNA"/>
</dbReference>
<reference evidence="11 23" key="2">
    <citation type="submission" date="2016-07" db="EMBL/GenBank/DDBJ databases">
        <title>Genome sequencing project for further understanding the molecular mechanisms of preventing non-alcoholic fatty liver disease.</title>
        <authorList>
            <person name="Wang H."/>
        </authorList>
    </citation>
    <scope>NUCLEOTIDE SEQUENCE [LARGE SCALE GENOMIC DNA]</scope>
    <source>
        <strain evidence="11 23">BS15</strain>
    </source>
</reference>
<dbReference type="Proteomes" id="UP000464749">
    <property type="component" value="Chromosome"/>
</dbReference>
<organism evidence="13 31">
    <name type="scientific">Lactobacillus johnsonii</name>
    <dbReference type="NCBI Taxonomy" id="33959"/>
    <lineage>
        <taxon>Bacteria</taxon>
        <taxon>Bacillati</taxon>
        <taxon>Bacillota</taxon>
        <taxon>Bacilli</taxon>
        <taxon>Lactobacillales</taxon>
        <taxon>Lactobacillaceae</taxon>
        <taxon>Lactobacillus</taxon>
    </lineage>
</organism>
<dbReference type="OrthoDB" id="9799631at2"/>
<dbReference type="EMBL" id="CP016400">
    <property type="protein sequence ID" value="AOG25939.1"/>
    <property type="molecule type" value="Genomic_DNA"/>
</dbReference>
<comment type="catalytic activity">
    <reaction evidence="8">
        <text>fluoride(in) = fluoride(out)</text>
        <dbReference type="Rhea" id="RHEA:76159"/>
        <dbReference type="ChEBI" id="CHEBI:17051"/>
    </reaction>
    <physiologicalReaction direction="left-to-right" evidence="8">
        <dbReference type="Rhea" id="RHEA:76160"/>
    </physiologicalReaction>
</comment>
<reference evidence="13" key="10">
    <citation type="journal article" date="2021" name="PeerJ">
        <title>Extensive microbial diversity within the chicken gut microbiome revealed by metagenomics and culture.</title>
        <authorList>
            <person name="Gilroy R."/>
            <person name="Ravi A."/>
            <person name="Getino M."/>
            <person name="Pursley I."/>
            <person name="Horton D.L."/>
            <person name="Alikhan N.F."/>
            <person name="Baker D."/>
            <person name="Gharbi K."/>
            <person name="Hall N."/>
            <person name="Watson M."/>
            <person name="Adriaenssens E.M."/>
            <person name="Foster-Nyarko E."/>
            <person name="Jarju S."/>
            <person name="Secka A."/>
            <person name="Antonio M."/>
            <person name="Oren A."/>
            <person name="Chaudhuri R.R."/>
            <person name="La Ragione R."/>
            <person name="Hildebrand F."/>
            <person name="Pallen M.J."/>
        </authorList>
    </citation>
    <scope>NUCLEOTIDE SEQUENCE</scope>
    <source>
        <strain evidence="13">CHK192-2623</strain>
    </source>
</reference>
<dbReference type="EMBL" id="CP047409">
    <property type="protein sequence ID" value="QLL68488.1"/>
    <property type="molecule type" value="Genomic_DNA"/>
</dbReference>
<dbReference type="Proteomes" id="UP001206357">
    <property type="component" value="Unassembled WGS sequence"/>
</dbReference>
<feature type="binding site" evidence="10">
    <location>
        <position position="75"/>
    </location>
    <ligand>
        <name>Na(+)</name>
        <dbReference type="ChEBI" id="CHEBI:29101"/>
        <note>structural</note>
    </ligand>
</feature>
<evidence type="ECO:0000313" key="26">
    <source>
        <dbReference type="Proteomes" id="UP000216448"/>
    </source>
</evidence>
<evidence type="ECO:0000313" key="11">
    <source>
        <dbReference type="EMBL" id="AOG25939.1"/>
    </source>
</evidence>
<comment type="similarity">
    <text evidence="7 10">Belongs to the fluoride channel Fluc/FEX (TC 1.A.43) family.</text>
</comment>
<evidence type="ECO:0000256" key="2">
    <source>
        <dbReference type="ARBA" id="ARBA00022475"/>
    </source>
</evidence>
<dbReference type="GeneID" id="83570706"/>
<evidence type="ECO:0000256" key="7">
    <source>
        <dbReference type="ARBA" id="ARBA00035120"/>
    </source>
</evidence>
<evidence type="ECO:0000313" key="21">
    <source>
        <dbReference type="EMBL" id="QLL68488.1"/>
    </source>
</evidence>
<evidence type="ECO:0000256" key="8">
    <source>
        <dbReference type="ARBA" id="ARBA00035585"/>
    </source>
</evidence>
<feature type="binding site" evidence="10">
    <location>
        <position position="72"/>
    </location>
    <ligand>
        <name>Na(+)</name>
        <dbReference type="ChEBI" id="CHEBI:29101"/>
        <note>structural</note>
    </ligand>
</feature>
<dbReference type="GO" id="GO:0046872">
    <property type="term" value="F:metal ion binding"/>
    <property type="evidence" value="ECO:0007669"/>
    <property type="project" value="UniProtKB-KW"/>
</dbReference>
<evidence type="ECO:0000313" key="18">
    <source>
        <dbReference type="EMBL" id="PAB53898.1"/>
    </source>
</evidence>
<dbReference type="Proteomes" id="UP000070346">
    <property type="component" value="Unassembled WGS sequence"/>
</dbReference>
<dbReference type="Proteomes" id="UP000216008">
    <property type="component" value="Unassembled WGS sequence"/>
</dbReference>
<keyword evidence="10" id="KW-0479">Metal-binding</keyword>
<dbReference type="GO" id="GO:0005886">
    <property type="term" value="C:plasma membrane"/>
    <property type="evidence" value="ECO:0007669"/>
    <property type="project" value="UniProtKB-SubCell"/>
</dbReference>
<comment type="function">
    <text evidence="9 10">Fluoride-specific ion channel. Important for reducing fluoride concentration in the cell, thus reducing its toxicity.</text>
</comment>
<dbReference type="AlphaFoldDB" id="A0A137PKI4"/>
<keyword evidence="5 10" id="KW-0472">Membrane</keyword>
<keyword evidence="4 10" id="KW-1133">Transmembrane helix</keyword>
<reference evidence="25 26" key="4">
    <citation type="submission" date="2017-05" db="EMBL/GenBank/DDBJ databases">
        <title>Lactobacillus johnsonii from commercial turkeys.</title>
        <authorList>
            <person name="Johnson T.J."/>
            <person name="Youmans B."/>
        </authorList>
    </citation>
    <scope>NUCLEOTIDE SEQUENCE [LARGE SCALE GENOMIC DNA]</scope>
    <source>
        <strain evidence="19 25">UMNLJ114</strain>
        <strain evidence="18 26">UMNLJ54</strain>
    </source>
</reference>
<dbReference type="RefSeq" id="WP_004897682.1">
    <property type="nucleotide sequence ID" value="NZ_BLMB01000001.1"/>
</dbReference>
<feature type="transmembrane region" description="Helical" evidence="10">
    <location>
        <begin position="7"/>
        <end position="29"/>
    </location>
</feature>
<dbReference type="EMBL" id="JANKAU010000001">
    <property type="protein sequence ID" value="MCR1913849.1"/>
    <property type="molecule type" value="Genomic_DNA"/>
</dbReference>
<keyword evidence="6 10" id="KW-0407">Ion channel</keyword>
<dbReference type="EMBL" id="NIBD01000020">
    <property type="protein sequence ID" value="PAB55710.1"/>
    <property type="molecule type" value="Genomic_DNA"/>
</dbReference>
<reference evidence="13" key="11">
    <citation type="submission" date="2021-09" db="EMBL/GenBank/DDBJ databases">
        <authorList>
            <person name="Gilroy R."/>
        </authorList>
    </citation>
    <scope>NUCLEOTIDE SEQUENCE</scope>
    <source>
        <strain evidence="13">CHK192-2623</strain>
    </source>
</reference>
<evidence type="ECO:0000313" key="29">
    <source>
        <dbReference type="Proteomes" id="UP000488295"/>
    </source>
</evidence>
<protein>
    <recommendedName>
        <fullName evidence="10">Fluoride-specific ion channel FluC</fullName>
    </recommendedName>
</protein>
<accession>A0A137PKI4</accession>
<dbReference type="Pfam" id="PF02537">
    <property type="entry name" value="CRCB"/>
    <property type="match status" value="1"/>
</dbReference>
<evidence type="ECO:0000313" key="13">
    <source>
        <dbReference type="EMBL" id="HJE49485.1"/>
    </source>
</evidence>
<dbReference type="Proteomes" id="UP000216448">
    <property type="component" value="Unassembled WGS sequence"/>
</dbReference>
<dbReference type="PANTHER" id="PTHR28259">
    <property type="entry name" value="FLUORIDE EXPORT PROTEIN 1-RELATED"/>
    <property type="match status" value="1"/>
</dbReference>
<feature type="transmembrane region" description="Helical" evidence="10">
    <location>
        <begin position="60"/>
        <end position="78"/>
    </location>
</feature>
<dbReference type="Proteomes" id="UP000094691">
    <property type="component" value="Chromosome"/>
</dbReference>
<keyword evidence="3 10" id="KW-0812">Transmembrane</keyword>
<reference evidence="15" key="12">
    <citation type="submission" date="2022-07" db="EMBL/GenBank/DDBJ databases">
        <title>Enhanced cultured diversity of the mouse gut microbiota enables custom-made synthetic communities.</title>
        <authorList>
            <person name="Afrizal A."/>
        </authorList>
    </citation>
    <scope>NUCLEOTIDE SEQUENCE</scope>
    <source>
        <strain evidence="15">DSM 100219</strain>
    </source>
</reference>
<reference evidence="20 28" key="7">
    <citation type="submission" date="2019-06" db="EMBL/GenBank/DDBJ databases">
        <title>Whole genome sequencing of Lactobacillus johnsonii strain G2A.</title>
        <authorList>
            <person name="Conlan S."/>
            <person name="Thomas P.J."/>
            <person name="Mullikin J."/>
            <person name="Singer J."/>
            <person name="Weaver C."/>
            <person name="Segre J.A."/>
        </authorList>
    </citation>
    <scope>NUCLEOTIDE SEQUENCE [LARGE SCALE GENOMIC DNA]</scope>
    <source>
        <strain evidence="20 28">G2A</strain>
    </source>
</reference>
<reference evidence="17 24" key="5">
    <citation type="submission" date="2017-09" db="EMBL/GenBank/DDBJ databases">
        <title>Tripartite evolution among Lactobacillus johnsonii, Lactobacillus taiwanensis, Lactobacillus reuteri and their rodent host.</title>
        <authorList>
            <person name="Wang T."/>
            <person name="Knowles S."/>
            <person name="Cheng C."/>
        </authorList>
    </citation>
    <scope>NUCLEOTIDE SEQUENCE [LARGE SCALE GENOMIC DNA]</scope>
    <source>
        <strain evidence="17 24">117c</strain>
    </source>
</reference>
<dbReference type="PANTHER" id="PTHR28259:SF1">
    <property type="entry name" value="FLUORIDE EXPORT PROTEIN 1-RELATED"/>
    <property type="match status" value="1"/>
</dbReference>
<reference evidence="12 27" key="6">
    <citation type="submission" date="2018-10" db="EMBL/GenBank/DDBJ databases">
        <title>Complete genome sequencing of Lactobacillus johnsonii ZLJ010.</title>
        <authorList>
            <person name="Zhang W."/>
            <person name="Ji H."/>
            <person name="Wang J."/>
            <person name="Zhang D."/>
            <person name="Liu H."/>
            <person name="Wang S."/>
            <person name="Wang Y."/>
        </authorList>
    </citation>
    <scope>NUCLEOTIDE SEQUENCE [LARGE SCALE GENOMIC DNA]</scope>
    <source>
        <strain evidence="12 27">ZLJ010</strain>
    </source>
</reference>